<feature type="region of interest" description="Disordered" evidence="4">
    <location>
        <begin position="1"/>
        <end position="26"/>
    </location>
</feature>
<dbReference type="SUPFAM" id="SSF53335">
    <property type="entry name" value="S-adenosyl-L-methionine-dependent methyltransferases"/>
    <property type="match status" value="1"/>
</dbReference>
<dbReference type="InterPro" id="IPR041698">
    <property type="entry name" value="Methyltransf_25"/>
</dbReference>
<dbReference type="AlphaFoldDB" id="A0A939EGV3"/>
<dbReference type="GO" id="GO:0032259">
    <property type="term" value="P:methylation"/>
    <property type="evidence" value="ECO:0007669"/>
    <property type="project" value="UniProtKB-KW"/>
</dbReference>
<protein>
    <submittedName>
        <fullName evidence="6">Class I SAM-dependent methyltransferase</fullName>
    </submittedName>
</protein>
<dbReference type="GO" id="GO:0008168">
    <property type="term" value="F:methyltransferase activity"/>
    <property type="evidence" value="ECO:0007669"/>
    <property type="project" value="UniProtKB-KW"/>
</dbReference>
<dbReference type="RefSeq" id="WP_207142596.1">
    <property type="nucleotide sequence ID" value="NZ_JAEKJZ010000005.1"/>
</dbReference>
<dbReference type="PANTHER" id="PTHR43464:SF19">
    <property type="entry name" value="UBIQUINONE BIOSYNTHESIS O-METHYLTRANSFERASE, MITOCHONDRIAL"/>
    <property type="match status" value="1"/>
</dbReference>
<keyword evidence="3" id="KW-0949">S-adenosyl-L-methionine</keyword>
<evidence type="ECO:0000256" key="2">
    <source>
        <dbReference type="ARBA" id="ARBA00022679"/>
    </source>
</evidence>
<evidence type="ECO:0000313" key="7">
    <source>
        <dbReference type="Proteomes" id="UP000664096"/>
    </source>
</evidence>
<evidence type="ECO:0000256" key="1">
    <source>
        <dbReference type="ARBA" id="ARBA00022603"/>
    </source>
</evidence>
<dbReference type="Gene3D" id="3.40.50.150">
    <property type="entry name" value="Vaccinia Virus protein VP39"/>
    <property type="match status" value="1"/>
</dbReference>
<dbReference type="Pfam" id="PF13649">
    <property type="entry name" value="Methyltransf_25"/>
    <property type="match status" value="1"/>
</dbReference>
<dbReference type="PANTHER" id="PTHR43464">
    <property type="entry name" value="METHYLTRANSFERASE"/>
    <property type="match status" value="1"/>
</dbReference>
<accession>A0A939EGV3</accession>
<keyword evidence="2" id="KW-0808">Transferase</keyword>
<gene>
    <name evidence="6" type="ORF">JF539_20450</name>
</gene>
<feature type="domain" description="Methyltransferase" evidence="5">
    <location>
        <begin position="41"/>
        <end position="135"/>
    </location>
</feature>
<organism evidence="6 7">
    <name type="scientific">Roseibium aggregatum</name>
    <dbReference type="NCBI Taxonomy" id="187304"/>
    <lineage>
        <taxon>Bacteria</taxon>
        <taxon>Pseudomonadati</taxon>
        <taxon>Pseudomonadota</taxon>
        <taxon>Alphaproteobacteria</taxon>
        <taxon>Hyphomicrobiales</taxon>
        <taxon>Stappiaceae</taxon>
        <taxon>Roseibium</taxon>
    </lineage>
</organism>
<dbReference type="InterPro" id="IPR029063">
    <property type="entry name" value="SAM-dependent_MTases_sf"/>
</dbReference>
<comment type="caution">
    <text evidence="6">The sequence shown here is derived from an EMBL/GenBank/DDBJ whole genome shotgun (WGS) entry which is preliminary data.</text>
</comment>
<evidence type="ECO:0000259" key="5">
    <source>
        <dbReference type="Pfam" id="PF13649"/>
    </source>
</evidence>
<name>A0A939EGV3_9HYPH</name>
<evidence type="ECO:0000256" key="4">
    <source>
        <dbReference type="SAM" id="MobiDB-lite"/>
    </source>
</evidence>
<sequence>MQTATRKKFWNDHYRKGSSTSSGRPGTALAQFTAPLTPGTVLELGCAKGDDAIWLARRGWQVTAVDVSSVALDLAAKNARQAGVSENLRFEEHDLAVSFPQGSFDLVTASFLHAPQDWPRAKVLRQAADAVDTGGHLLIVDHGSRAPWSWAPEDTVYPTAEDTLASLELVESTWQRCCVCPISRMTTGPEGQSAIVTDTIIFLRHLN</sequence>
<keyword evidence="1 6" id="KW-0489">Methyltransferase</keyword>
<proteinExistence type="predicted"/>
<evidence type="ECO:0000256" key="3">
    <source>
        <dbReference type="ARBA" id="ARBA00022691"/>
    </source>
</evidence>
<dbReference type="CDD" id="cd02440">
    <property type="entry name" value="AdoMet_MTases"/>
    <property type="match status" value="1"/>
</dbReference>
<dbReference type="Proteomes" id="UP000664096">
    <property type="component" value="Unassembled WGS sequence"/>
</dbReference>
<dbReference type="EMBL" id="JAEKJZ010000005">
    <property type="protein sequence ID" value="MBN9672738.1"/>
    <property type="molecule type" value="Genomic_DNA"/>
</dbReference>
<evidence type="ECO:0000313" key="6">
    <source>
        <dbReference type="EMBL" id="MBN9672738.1"/>
    </source>
</evidence>
<reference evidence="6" key="1">
    <citation type="submission" date="2020-12" db="EMBL/GenBank/DDBJ databases">
        <title>Oil enriched cultivation method for isolating marine PHA-producing bacteria.</title>
        <authorList>
            <person name="Zheng W."/>
            <person name="Yu S."/>
            <person name="Huang Y."/>
        </authorList>
    </citation>
    <scope>NUCLEOTIDE SEQUENCE</scope>
    <source>
        <strain evidence="6">SY-2-12</strain>
    </source>
</reference>